<keyword evidence="5 6" id="KW-0472">Membrane</keyword>
<dbReference type="Gene3D" id="1.20.1250.20">
    <property type="entry name" value="MFS general substrate transporter like domains"/>
    <property type="match status" value="1"/>
</dbReference>
<feature type="transmembrane region" description="Helical" evidence="6">
    <location>
        <begin position="204"/>
        <end position="225"/>
    </location>
</feature>
<dbReference type="GO" id="GO:0022857">
    <property type="term" value="F:transmembrane transporter activity"/>
    <property type="evidence" value="ECO:0007669"/>
    <property type="project" value="InterPro"/>
</dbReference>
<organism evidence="8 9">
    <name type="scientific">Diaphorobacter ruginosibacter</name>
    <dbReference type="NCBI Taxonomy" id="1715720"/>
    <lineage>
        <taxon>Bacteria</taxon>
        <taxon>Pseudomonadati</taxon>
        <taxon>Pseudomonadota</taxon>
        <taxon>Betaproteobacteria</taxon>
        <taxon>Burkholderiales</taxon>
        <taxon>Comamonadaceae</taxon>
        <taxon>Diaphorobacter</taxon>
    </lineage>
</organism>
<dbReference type="PANTHER" id="PTHR42718:SF9">
    <property type="entry name" value="MAJOR FACILITATOR SUPERFAMILY MULTIDRUG TRANSPORTER MFSC"/>
    <property type="match status" value="1"/>
</dbReference>
<evidence type="ECO:0000313" key="9">
    <source>
        <dbReference type="Proteomes" id="UP000515811"/>
    </source>
</evidence>
<evidence type="ECO:0000313" key="8">
    <source>
        <dbReference type="EMBL" id="QNN57006.1"/>
    </source>
</evidence>
<feature type="transmembrane region" description="Helical" evidence="6">
    <location>
        <begin position="237"/>
        <end position="257"/>
    </location>
</feature>
<dbReference type="InterPro" id="IPR020846">
    <property type="entry name" value="MFS_dom"/>
</dbReference>
<dbReference type="InterPro" id="IPR036259">
    <property type="entry name" value="MFS_trans_sf"/>
</dbReference>
<gene>
    <name evidence="8" type="ORF">H9K76_21395</name>
</gene>
<evidence type="ECO:0000256" key="1">
    <source>
        <dbReference type="ARBA" id="ARBA00004141"/>
    </source>
</evidence>
<dbReference type="Proteomes" id="UP000515811">
    <property type="component" value="Chromosome"/>
</dbReference>
<evidence type="ECO:0000256" key="6">
    <source>
        <dbReference type="SAM" id="Phobius"/>
    </source>
</evidence>
<accession>A0A7G9RN31</accession>
<feature type="domain" description="Major facilitator superfamily (MFS) profile" evidence="7">
    <location>
        <begin position="15"/>
        <end position="514"/>
    </location>
</feature>
<feature type="transmembrane region" description="Helical" evidence="6">
    <location>
        <begin position="55"/>
        <end position="72"/>
    </location>
</feature>
<sequence>MKAPRWHHFLHREKQLLLMWLLGALVGMEFLENGMFVFASSHILGGIGVAPREFAQVQAAYAIGSMLMIAMQQWLSRHFGYRHYLLLALLLYALGDLASANAANLAELTTARLMQGLGGGAFFISTRVLIPMLFSPAQRPRAVRVYMLSIFSVGAIGPLLSAWLVDGWGWRWVFWVVLPPAALIALAVRWLLPRHLGRSSTPVRWSLAPVLLFVLAIGCVQWSFSEARYELFDHPERLALVILTGVLLLGLFGMHQWKHDEPLLHLRDLTHPGFLVGIALYALYYFIVNFSNYLFPQFAEQGLHIPLVTTGWLNSFAALISLAVAVLYIRYAGQVANKRALMMAGCIAMAGASFWLSSIPPDAPASALYGALVIKGFFGVLMVLPVAALTFRALDARHFAKGYQSKNIMRQMMASFSSAVAAVALQDNRFMEYNDLAARVTPSDPAAVSWLHAMQVHFEQLGYTVSQAQGAALAELGATLQQQALFMACQHLYQVLGAVAALAAVVVVSQRHLR</sequence>
<proteinExistence type="predicted"/>
<feature type="transmembrane region" description="Helical" evidence="6">
    <location>
        <begin position="341"/>
        <end position="360"/>
    </location>
</feature>
<keyword evidence="3 6" id="KW-0812">Transmembrane</keyword>
<dbReference type="Pfam" id="PF07690">
    <property type="entry name" value="MFS_1"/>
    <property type="match status" value="1"/>
</dbReference>
<evidence type="ECO:0000256" key="5">
    <source>
        <dbReference type="ARBA" id="ARBA00023136"/>
    </source>
</evidence>
<feature type="transmembrane region" description="Helical" evidence="6">
    <location>
        <begin position="491"/>
        <end position="509"/>
    </location>
</feature>
<feature type="transmembrane region" description="Helical" evidence="6">
    <location>
        <begin position="269"/>
        <end position="287"/>
    </location>
</feature>
<keyword evidence="4 6" id="KW-1133">Transmembrane helix</keyword>
<feature type="transmembrane region" description="Helical" evidence="6">
    <location>
        <begin position="366"/>
        <end position="387"/>
    </location>
</feature>
<dbReference type="GO" id="GO:0016020">
    <property type="term" value="C:membrane"/>
    <property type="evidence" value="ECO:0007669"/>
    <property type="project" value="UniProtKB-SubCell"/>
</dbReference>
<comment type="subcellular location">
    <subcellularLocation>
        <location evidence="1">Membrane</location>
        <topology evidence="1">Multi-pass membrane protein</topology>
    </subcellularLocation>
</comment>
<feature type="transmembrane region" description="Helical" evidence="6">
    <location>
        <begin position="146"/>
        <end position="166"/>
    </location>
</feature>
<evidence type="ECO:0000259" key="7">
    <source>
        <dbReference type="PROSITE" id="PS50850"/>
    </source>
</evidence>
<dbReference type="KEGG" id="drg:H9K76_21395"/>
<dbReference type="Gene3D" id="1.20.1720.10">
    <property type="entry name" value="Multidrug resistance protein D"/>
    <property type="match status" value="1"/>
</dbReference>
<dbReference type="RefSeq" id="WP_187597271.1">
    <property type="nucleotide sequence ID" value="NZ_CP060714.1"/>
</dbReference>
<dbReference type="InterPro" id="IPR011701">
    <property type="entry name" value="MFS"/>
</dbReference>
<evidence type="ECO:0000256" key="2">
    <source>
        <dbReference type="ARBA" id="ARBA00022448"/>
    </source>
</evidence>
<evidence type="ECO:0000256" key="3">
    <source>
        <dbReference type="ARBA" id="ARBA00022692"/>
    </source>
</evidence>
<evidence type="ECO:0000256" key="4">
    <source>
        <dbReference type="ARBA" id="ARBA00022989"/>
    </source>
</evidence>
<dbReference type="EMBL" id="CP060714">
    <property type="protein sequence ID" value="QNN57006.1"/>
    <property type="molecule type" value="Genomic_DNA"/>
</dbReference>
<feature type="transmembrane region" description="Helical" evidence="6">
    <location>
        <begin position="172"/>
        <end position="192"/>
    </location>
</feature>
<keyword evidence="2" id="KW-0813">Transport</keyword>
<protein>
    <submittedName>
        <fullName evidence="8">MFS transporter</fullName>
    </submittedName>
</protein>
<dbReference type="SUPFAM" id="SSF103473">
    <property type="entry name" value="MFS general substrate transporter"/>
    <property type="match status" value="1"/>
</dbReference>
<dbReference type="PANTHER" id="PTHR42718">
    <property type="entry name" value="MAJOR FACILITATOR SUPERFAMILY MULTIDRUG TRANSPORTER MFSC"/>
    <property type="match status" value="1"/>
</dbReference>
<reference evidence="8 9" key="1">
    <citation type="submission" date="2020-08" db="EMBL/GenBank/DDBJ databases">
        <title>Genome sequence of Diaphorobacter ruginosibacter DSM 27467T.</title>
        <authorList>
            <person name="Hyun D.-W."/>
            <person name="Bae J.-W."/>
        </authorList>
    </citation>
    <scope>NUCLEOTIDE SEQUENCE [LARGE SCALE GENOMIC DNA]</scope>
    <source>
        <strain evidence="8 9">DSM 27467</strain>
    </source>
</reference>
<dbReference type="AlphaFoldDB" id="A0A7G9RN31"/>
<feature type="transmembrane region" description="Helical" evidence="6">
    <location>
        <begin position="115"/>
        <end position="134"/>
    </location>
</feature>
<keyword evidence="9" id="KW-1185">Reference proteome</keyword>
<dbReference type="PROSITE" id="PS50850">
    <property type="entry name" value="MFS"/>
    <property type="match status" value="1"/>
</dbReference>
<feature type="transmembrane region" description="Helical" evidence="6">
    <location>
        <begin position="307"/>
        <end position="329"/>
    </location>
</feature>
<name>A0A7G9RN31_9BURK</name>
<feature type="transmembrane region" description="Helical" evidence="6">
    <location>
        <begin position="84"/>
        <end position="103"/>
    </location>
</feature>